<name>A0A9X2EJ84_9SPHN</name>
<gene>
    <name evidence="3" type="ORF">NDO55_02160</name>
</gene>
<feature type="transmembrane region" description="Helical" evidence="1">
    <location>
        <begin position="568"/>
        <end position="589"/>
    </location>
</feature>
<feature type="transmembrane region" description="Helical" evidence="1">
    <location>
        <begin position="477"/>
        <end position="498"/>
    </location>
</feature>
<keyword evidence="1" id="KW-0472">Membrane</keyword>
<feature type="transmembrane region" description="Helical" evidence="1">
    <location>
        <begin position="447"/>
        <end position="470"/>
    </location>
</feature>
<dbReference type="Proteomes" id="UP001155128">
    <property type="component" value="Unassembled WGS sequence"/>
</dbReference>
<keyword evidence="3" id="KW-0378">Hydrolase</keyword>
<comment type="caution">
    <text evidence="3">The sequence shown here is derived from an EMBL/GenBank/DDBJ whole genome shotgun (WGS) entry which is preliminary data.</text>
</comment>
<keyword evidence="1" id="KW-0812">Transmembrane</keyword>
<feature type="transmembrane region" description="Helical" evidence="1">
    <location>
        <begin position="12"/>
        <end position="33"/>
    </location>
</feature>
<dbReference type="Pfam" id="PF01433">
    <property type="entry name" value="Peptidase_M1"/>
    <property type="match status" value="1"/>
</dbReference>
<dbReference type="Gene3D" id="1.10.390.10">
    <property type="entry name" value="Neutral Protease Domain 2"/>
    <property type="match status" value="1"/>
</dbReference>
<protein>
    <submittedName>
        <fullName evidence="3">Aminopeptidase</fullName>
    </submittedName>
</protein>
<feature type="domain" description="Peptidase M1 membrane alanine aminopeptidase" evidence="2">
    <location>
        <begin position="869"/>
        <end position="1061"/>
    </location>
</feature>
<feature type="transmembrane region" description="Helical" evidence="1">
    <location>
        <begin position="369"/>
        <end position="386"/>
    </location>
</feature>
<feature type="transmembrane region" description="Helical" evidence="1">
    <location>
        <begin position="53"/>
        <end position="79"/>
    </location>
</feature>
<evidence type="ECO:0000313" key="4">
    <source>
        <dbReference type="Proteomes" id="UP001155128"/>
    </source>
</evidence>
<feature type="transmembrane region" description="Helical" evidence="1">
    <location>
        <begin position="240"/>
        <end position="261"/>
    </location>
</feature>
<evidence type="ECO:0000313" key="3">
    <source>
        <dbReference type="EMBL" id="MCM8556624.1"/>
    </source>
</evidence>
<dbReference type="RefSeq" id="WP_252111990.1">
    <property type="nucleotide sequence ID" value="NZ_JAMSHT010000001.1"/>
</dbReference>
<dbReference type="InterPro" id="IPR027268">
    <property type="entry name" value="Peptidase_M4/M1_CTD_sf"/>
</dbReference>
<dbReference type="GO" id="GO:0008237">
    <property type="term" value="F:metallopeptidase activity"/>
    <property type="evidence" value="ECO:0007669"/>
    <property type="project" value="InterPro"/>
</dbReference>
<keyword evidence="4" id="KW-1185">Reference proteome</keyword>
<feature type="transmembrane region" description="Helical" evidence="1">
    <location>
        <begin position="100"/>
        <end position="126"/>
    </location>
</feature>
<dbReference type="InterPro" id="IPR014782">
    <property type="entry name" value="Peptidase_M1_dom"/>
</dbReference>
<dbReference type="AlphaFoldDB" id="A0A9X2EJ84"/>
<dbReference type="EMBL" id="JAMSHT010000001">
    <property type="protein sequence ID" value="MCM8556624.1"/>
    <property type="molecule type" value="Genomic_DNA"/>
</dbReference>
<evidence type="ECO:0000256" key="1">
    <source>
        <dbReference type="SAM" id="Phobius"/>
    </source>
</evidence>
<feature type="transmembrane region" description="Helical" evidence="1">
    <location>
        <begin position="146"/>
        <end position="168"/>
    </location>
</feature>
<reference evidence="3" key="1">
    <citation type="submission" date="2022-06" db="EMBL/GenBank/DDBJ databases">
        <title>Sphingomicrobium sedimins sp. nov., a marine bacterium isolated from tidal flat.</title>
        <authorList>
            <person name="Kim C.-H."/>
            <person name="Yoo Y."/>
            <person name="Kim J.-J."/>
        </authorList>
    </citation>
    <scope>NUCLEOTIDE SEQUENCE</scope>
    <source>
        <strain evidence="3">GRR-S6-50</strain>
    </source>
</reference>
<feature type="transmembrane region" description="Helical" evidence="1">
    <location>
        <begin position="412"/>
        <end position="435"/>
    </location>
</feature>
<keyword evidence="3" id="KW-0645">Protease</keyword>
<feature type="transmembrane region" description="Helical" evidence="1">
    <location>
        <begin position="531"/>
        <end position="548"/>
    </location>
</feature>
<accession>A0A9X2EJ84</accession>
<sequence length="1198" mass="133670">MIGKIAAFELRYHLKSPTFWVGTFIFFLLGFGLTASDNVQINSGGAIHENSPWSLSVLMGVATVFYLMIVTAFVANAIIRDDATKFAPMIRATPVTERQMVFGRFLGGFGIAALGFLIVPFGAFMGTLMPWVDPELVGPQRAEYYLWPYLVLSLPNIFLASALLFMLATVTRSMMWSYVGVVLFVVVYLVITSIASANPDLRPIFARFEPLGVGAFNEITRYWTNFEQNTRLLPLEGTLLFNRLFGIAMGFVFLAITLWRFSFAERPASKRKLRKLAKAKEREKMLAAVPPTLGGEAISTAGRKPNALSQFIERTQIEIRQMVRSPGLIVLLLVAVGFAASDLWAGQAIYGADSYATVSAVISSVRDQFYTFIIIIAAFYGGEAVWRERDHKMNEIVDSAPVPAWAMTVPKILAIFLVIVAINATGMITGLFYQLTKGAEEFGVASYISWFIIPAAVDAALIAVLAVVVQVLSPNKYVGWGILLAWFLGTIVMSNLGYTNPLYIYGAGPGVPLSDMVDPAPFQYGARIMQAYWAAIAVLLALAAHLLWPRGTDLALRSRFKRLRHSGASRGVLAIGLVALVSAVGLGVYTHHNIKELNTYRTGDEAEVMAAEYERKYLQYEDVIQPIVTDVKLDADLFPDERKLEVEGSYQLLNNSDAPIELLYIREGSQDLEYEAIELAGATLETHDETYGVRTYRFDTPMQPGETRELSFNSLLWYQGFRSGGPATGITPDATFVNSQAFTPMIGMDRSGMLTDRQARRRQGLSDELRPPKLEDMDATRKNALSMDWVNADITLSTDADQVPIAPGNKVSDEIVDDRRVARFVSPAPILQFFSLQSGHYEVATRDVDGIEVSVYYHEKHPWNVERMLDAAEASLTYFEENFGPYQFDHARIIEFPGYATFAQAYAGTMPYSEAIGFTAKVNEDDTDFITYVIAHELAHQYWAHQVIGAGMQGDALTTETMASYSAIMVMKSLLGEDQMRRFLKHELDRYLSGRKGETIEELPLIRMENQQYIHYRKGGHVMALLAHRLGEERVNRAFANFIEKWRFKGAPYHRSLDFVAEVRAVAETEEEQALITDIFEKIVLFDLKVENATTEQVGDKWRTTIEVSAAKFEADGQGKETEVALTDPVEIGLFSARPGFDKFDSDDVVLLETRSLEAGTTTIILESDEKPDYAGIDPYNRYVDRISEDNLESVSES</sequence>
<keyword evidence="3" id="KW-0031">Aminopeptidase</keyword>
<feature type="transmembrane region" description="Helical" evidence="1">
    <location>
        <begin position="175"/>
        <end position="195"/>
    </location>
</feature>
<evidence type="ECO:0000259" key="2">
    <source>
        <dbReference type="Pfam" id="PF01433"/>
    </source>
</evidence>
<dbReference type="GO" id="GO:0004177">
    <property type="term" value="F:aminopeptidase activity"/>
    <property type="evidence" value="ECO:0007669"/>
    <property type="project" value="UniProtKB-KW"/>
</dbReference>
<feature type="transmembrane region" description="Helical" evidence="1">
    <location>
        <begin position="328"/>
        <end position="349"/>
    </location>
</feature>
<proteinExistence type="predicted"/>
<dbReference type="PANTHER" id="PTHR43471">
    <property type="entry name" value="ABC TRANSPORTER PERMEASE"/>
    <property type="match status" value="1"/>
</dbReference>
<keyword evidence="1" id="KW-1133">Transmembrane helix</keyword>
<dbReference type="GO" id="GO:0008270">
    <property type="term" value="F:zinc ion binding"/>
    <property type="evidence" value="ECO:0007669"/>
    <property type="project" value="InterPro"/>
</dbReference>
<organism evidence="3 4">
    <name type="scientific">Sphingomicrobium sediminis</name>
    <dbReference type="NCBI Taxonomy" id="2950949"/>
    <lineage>
        <taxon>Bacteria</taxon>
        <taxon>Pseudomonadati</taxon>
        <taxon>Pseudomonadota</taxon>
        <taxon>Alphaproteobacteria</taxon>
        <taxon>Sphingomonadales</taxon>
        <taxon>Sphingomonadaceae</taxon>
        <taxon>Sphingomicrobium</taxon>
    </lineage>
</organism>
<dbReference type="SUPFAM" id="SSF55486">
    <property type="entry name" value="Metalloproteases ('zincins'), catalytic domain"/>
    <property type="match status" value="1"/>
</dbReference>